<dbReference type="InterPro" id="IPR008775">
    <property type="entry name" value="Phytyl_CoA_dOase-like"/>
</dbReference>
<reference evidence="1" key="1">
    <citation type="submission" date="2018-05" db="EMBL/GenBank/DDBJ databases">
        <authorList>
            <person name="Lanie J.A."/>
            <person name="Ng W.-L."/>
            <person name="Kazmierczak K.M."/>
            <person name="Andrzejewski T.M."/>
            <person name="Davidsen T.M."/>
            <person name="Wayne K.J."/>
            <person name="Tettelin H."/>
            <person name="Glass J.I."/>
            <person name="Rusch D."/>
            <person name="Podicherti R."/>
            <person name="Tsui H.-C.T."/>
            <person name="Winkler M.E."/>
        </authorList>
    </citation>
    <scope>NUCLEOTIDE SEQUENCE</scope>
</reference>
<evidence type="ECO:0008006" key="2">
    <source>
        <dbReference type="Google" id="ProtNLM"/>
    </source>
</evidence>
<protein>
    <recommendedName>
        <fullName evidence="2">Phytanoyl-CoA dioxygenase family protein</fullName>
    </recommendedName>
</protein>
<name>A0A382FX55_9ZZZZ</name>
<gene>
    <name evidence="1" type="ORF">METZ01_LOCUS219999</name>
</gene>
<dbReference type="Pfam" id="PF05721">
    <property type="entry name" value="PhyH"/>
    <property type="match status" value="1"/>
</dbReference>
<accession>A0A382FX55</accession>
<evidence type="ECO:0000313" key="1">
    <source>
        <dbReference type="EMBL" id="SVB67145.1"/>
    </source>
</evidence>
<dbReference type="AlphaFoldDB" id="A0A382FX55"/>
<dbReference type="PANTHER" id="PTHR31630:SF6">
    <property type="entry name" value="PHYTANOYL-COA DIOXYGENASE-RELATED"/>
    <property type="match status" value="1"/>
</dbReference>
<dbReference type="PANTHER" id="PTHR31630">
    <property type="entry name" value="PHYTANOYL-COA DIOXYGENASE-RELATED-RELATED"/>
    <property type="match status" value="1"/>
</dbReference>
<proteinExistence type="predicted"/>
<dbReference type="Gene3D" id="2.60.120.620">
    <property type="entry name" value="q2cbj1_9rhob like domain"/>
    <property type="match status" value="1"/>
</dbReference>
<organism evidence="1">
    <name type="scientific">marine metagenome</name>
    <dbReference type="NCBI Taxonomy" id="408172"/>
    <lineage>
        <taxon>unclassified sequences</taxon>
        <taxon>metagenomes</taxon>
        <taxon>ecological metagenomes</taxon>
    </lineage>
</organism>
<sequence length="349" mass="39160">MDDAMRAAFARQGYIVVPDVLNQQQLDELNQVYDQHVLEREETLSTAGTDKQNRFYIGGRDKNVTTDRHGNTYMGRRFWSKAYMDLIDNETMLPIMEEILGDPSWGHAPAHMPAELRPLFRLDHDNVHYKPGRNPTDGADKGGGLHGGPSSFHITCVYELKTVGPNDGGFGCVVGTHKPANEQKLMDIDGDWRRSWCDTEWTSKLPNWDEDVPVHRIEAKAGDCILFSEKLKHGTIPWAGSGERRTLFYKYVPFGMHHGDVAYDTNDPELTARQKRILEFSPCWFNEPREDKDYSANPALTKLHPLACVESDPSVLLPGMSPPHIRLTDETKAMLLSAGGGGANTNAKL</sequence>
<dbReference type="EMBL" id="UINC01052149">
    <property type="protein sequence ID" value="SVB67145.1"/>
    <property type="molecule type" value="Genomic_DNA"/>
</dbReference>
<dbReference type="SUPFAM" id="SSF51197">
    <property type="entry name" value="Clavaminate synthase-like"/>
    <property type="match status" value="1"/>
</dbReference>